<gene>
    <name evidence="1" type="primary">orf121</name>
    <name evidence="1" type="ORF">DicdiMp15</name>
</gene>
<accession>A0A4Y5T8N8</accession>
<sequence length="121" mass="13700">MIATRKIYIRRKAKLLQESTPTNFLLGGTTKRSKVVEKCLFSPNYALTPKIVAGGALIKYKAKNELDLIKINSPNQNIAIYSNDKWYTGQLLNQTGAIDPIKKLVFLLLHKQKFMGLILNH</sequence>
<keyword evidence="1" id="KW-0496">Mitochondrion</keyword>
<protein>
    <submittedName>
        <fullName evidence="1">Uncharacterized protein</fullName>
    </submittedName>
</protein>
<evidence type="ECO:0000313" key="1">
    <source>
        <dbReference type="EMBL" id="QDB64124.1"/>
    </source>
</evidence>
<dbReference type="AlphaFoldDB" id="A0A4Y5T8N8"/>
<reference evidence="1" key="1">
    <citation type="journal article" date="2019" name="J. Mol. Evol.">
        <title>Understanding the Evolution of Mitochondrial Genomes in Phaeophyceae Inferred from Mitogenomes of Ishige okamurae (Ishigeales) and Dictyopteris divaricata (Dictyotales).</title>
        <authorList>
            <person name="Liu F."/>
            <person name="Zhang Y."/>
            <person name="Bi Y."/>
            <person name="Chen W."/>
            <person name="Moejes F.W."/>
        </authorList>
    </citation>
    <scope>NUCLEOTIDE SEQUENCE</scope>
</reference>
<dbReference type="GeneID" id="40880697"/>
<organism evidence="1">
    <name type="scientific">Dictyopteris divaricata</name>
    <dbReference type="NCBI Taxonomy" id="156996"/>
    <lineage>
        <taxon>Eukaryota</taxon>
        <taxon>Sar</taxon>
        <taxon>Stramenopiles</taxon>
        <taxon>Ochrophyta</taxon>
        <taxon>PX clade</taxon>
        <taxon>Phaeophyceae</taxon>
        <taxon>Dictyotales</taxon>
        <taxon>Dictyotaceae</taxon>
        <taxon>Dictyopteris</taxon>
    </lineage>
</organism>
<dbReference type="EMBL" id="MG940856">
    <property type="protein sequence ID" value="QDB64124.1"/>
    <property type="molecule type" value="Genomic_DNA"/>
</dbReference>
<proteinExistence type="predicted"/>
<dbReference type="RefSeq" id="YP_009672639.1">
    <property type="nucleotide sequence ID" value="NC_043845.1"/>
</dbReference>
<geneLocation type="mitochondrion" evidence="1"/>
<name>A0A4Y5T8N8_9PHAE</name>